<keyword evidence="5" id="KW-0808">Transferase</keyword>
<dbReference type="Gene3D" id="3.30.200.20">
    <property type="entry name" value="Phosphorylase Kinase, domain 1"/>
    <property type="match status" value="1"/>
</dbReference>
<dbReference type="PROSITE" id="PS00107">
    <property type="entry name" value="PROTEIN_KINASE_ATP"/>
    <property type="match status" value="1"/>
</dbReference>
<dbReference type="Proteomes" id="UP000315369">
    <property type="component" value="Unassembled WGS sequence"/>
</dbReference>
<evidence type="ECO:0000256" key="3">
    <source>
        <dbReference type="PROSITE-ProRule" id="PRU10141"/>
    </source>
</evidence>
<name>A0A540WMJ9_9BACT</name>
<gene>
    <name evidence="5" type="ORF">FJV41_40420</name>
</gene>
<dbReference type="OrthoDB" id="5477601at2"/>
<dbReference type="Gene3D" id="1.10.510.10">
    <property type="entry name" value="Transferase(Phosphotransferase) domain 1"/>
    <property type="match status" value="1"/>
</dbReference>
<evidence type="ECO:0000256" key="1">
    <source>
        <dbReference type="ARBA" id="ARBA00022741"/>
    </source>
</evidence>
<dbReference type="AlphaFoldDB" id="A0A540WMJ9"/>
<dbReference type="InterPro" id="IPR027417">
    <property type="entry name" value="P-loop_NTPase"/>
</dbReference>
<evidence type="ECO:0000313" key="6">
    <source>
        <dbReference type="Proteomes" id="UP000315369"/>
    </source>
</evidence>
<evidence type="ECO:0000313" key="5">
    <source>
        <dbReference type="EMBL" id="TQF10241.1"/>
    </source>
</evidence>
<dbReference type="InterPro" id="IPR003593">
    <property type="entry name" value="AAA+_ATPase"/>
</dbReference>
<keyword evidence="2 3" id="KW-0067">ATP-binding</keyword>
<dbReference type="SMART" id="SM00382">
    <property type="entry name" value="AAA"/>
    <property type="match status" value="1"/>
</dbReference>
<evidence type="ECO:0000259" key="4">
    <source>
        <dbReference type="PROSITE" id="PS50011"/>
    </source>
</evidence>
<dbReference type="SMART" id="SM00220">
    <property type="entry name" value="S_TKc"/>
    <property type="match status" value="1"/>
</dbReference>
<protein>
    <submittedName>
        <fullName evidence="5">Protein kinase</fullName>
    </submittedName>
</protein>
<feature type="domain" description="Protein kinase" evidence="4">
    <location>
        <begin position="25"/>
        <end position="290"/>
    </location>
</feature>
<sequence>MLGAPMTAPAMLPELPGVGAKIGPYELLEVLGQGGMGVVYRGWNPATGEAVAVKTVRAATEVPLASIRREIHALRRLRHPGVVRIVAEGVAHGLPWYAMELLRGQTLRGATRAPSSDALAASRLNATLTLMRRLCSALAFLHANGLVHRDLKPENVFLRPDGTPVLVDFGIAARFGGSRGRETLEVSGAVVGSDTYMAPEQLRGDYVDARADLYALGCMLYEQLTGRPPFIPGREGPLPHQHLHLAPVPPSLRVEGMPAELDALVLRLLAKRPQERPGYAEDVSSALEALGAEEGEEGAATTPRTPAYLYRPDLAGRGGELGRLTEALDSAARGQGGRVFLGGESGAGKTRLALELASEAGWRRMTVVTGECVPVAMGGADLHASPLHPLRPLLLAVADRCNERGAAEAERLLGPRGRVLAAYEPSLIQLPGQPEQPEPPPLPAPEARARVLAALRETLRAFAEAQPLLLVLDDLQWADELTLSFLLELDARHLASRPVLLVGTYRMDEMGAALRAVVGAPDAVRVEVGRLDATSAGKMVRGMLALREVPGPFVDALVRETSGNPFFIAEYLRAAIDAGLLFRAPSGEWLFEAGGSAGSRPLPLPGSIAELIERRLSDLGADGRALAEVASVLGRELDGELLLATAALPESAGPEAVEELRRRQVLEESGGGRLRFVHDKLREVAYARIADEQRRVLHHRCAQGLELREAGAPRGLTPQAAALAHHWSRAGVPTRASVWFARAGDSARAAYANGDAITFYESAVREAAASTRNADASAADASTVALDAVWEGLGEVLALTGRQEEARQAFLEALARIEQSQPVRRANVLRKVGKSLQTHHQNEEALRVYAQAQAELGPMPDSVSSAPGQVEAAWWHEWVQLQGERITVHYWLAQLDEMRALVEGVRPVMRAHGTPLQRARFFNSLVQMQLRSERYQASTETVAHARAYAEAALEAEGDAEHAGARCVVAMVLLFHGALDEAQSWMEDALKGAERLGDVTLQTRCLSYLTVILRLRGQVSAASETTARTLELATRSGMADYQGAAHAHRAWVASRSGDTVLSRDEATEALRLWQPLSLVFPFQWMARWPLLAVELEQGRLTEALEHARALLAHHQQRLPDALTQPLSTALEHQDARRLEDARATLRQACESALRLCYL</sequence>
<comment type="caution">
    <text evidence="5">The sequence shown here is derived from an EMBL/GenBank/DDBJ whole genome shotgun (WGS) entry which is preliminary data.</text>
</comment>
<dbReference type="PROSITE" id="PS50011">
    <property type="entry name" value="PROTEIN_KINASE_DOM"/>
    <property type="match status" value="1"/>
</dbReference>
<dbReference type="GO" id="GO:0004016">
    <property type="term" value="F:adenylate cyclase activity"/>
    <property type="evidence" value="ECO:0007669"/>
    <property type="project" value="TreeGrafter"/>
</dbReference>
<dbReference type="InterPro" id="IPR017441">
    <property type="entry name" value="Protein_kinase_ATP_BS"/>
</dbReference>
<dbReference type="CDD" id="cd14014">
    <property type="entry name" value="STKc_PknB_like"/>
    <property type="match status" value="1"/>
</dbReference>
<keyword evidence="6" id="KW-1185">Reference proteome</keyword>
<keyword evidence="1 3" id="KW-0547">Nucleotide-binding</keyword>
<dbReference type="InterPro" id="IPR008271">
    <property type="entry name" value="Ser/Thr_kinase_AS"/>
</dbReference>
<dbReference type="SUPFAM" id="SSF56112">
    <property type="entry name" value="Protein kinase-like (PK-like)"/>
    <property type="match status" value="1"/>
</dbReference>
<dbReference type="GO" id="GO:0004672">
    <property type="term" value="F:protein kinase activity"/>
    <property type="evidence" value="ECO:0007669"/>
    <property type="project" value="InterPro"/>
</dbReference>
<accession>A0A540WMJ9</accession>
<dbReference type="SUPFAM" id="SSF52540">
    <property type="entry name" value="P-loop containing nucleoside triphosphate hydrolases"/>
    <property type="match status" value="1"/>
</dbReference>
<reference evidence="5 6" key="1">
    <citation type="submission" date="2019-06" db="EMBL/GenBank/DDBJ databases">
        <authorList>
            <person name="Livingstone P."/>
            <person name="Whitworth D."/>
        </authorList>
    </citation>
    <scope>NUCLEOTIDE SEQUENCE [LARGE SCALE GENOMIC DNA]</scope>
    <source>
        <strain evidence="5 6">AM401</strain>
    </source>
</reference>
<dbReference type="EMBL" id="VIFM01000269">
    <property type="protein sequence ID" value="TQF10241.1"/>
    <property type="molecule type" value="Genomic_DNA"/>
</dbReference>
<dbReference type="InterPro" id="IPR041664">
    <property type="entry name" value="AAA_16"/>
</dbReference>
<dbReference type="GO" id="GO:0005524">
    <property type="term" value="F:ATP binding"/>
    <property type="evidence" value="ECO:0007669"/>
    <property type="project" value="UniProtKB-UniRule"/>
</dbReference>
<dbReference type="InterPro" id="IPR000719">
    <property type="entry name" value="Prot_kinase_dom"/>
</dbReference>
<dbReference type="SUPFAM" id="SSF48452">
    <property type="entry name" value="TPR-like"/>
    <property type="match status" value="2"/>
</dbReference>
<organism evidence="5 6">
    <name type="scientific">Myxococcus llanfairpwllgwyngyllgogerychwyrndrobwllllantysiliogogogochensis</name>
    <dbReference type="NCBI Taxonomy" id="2590453"/>
    <lineage>
        <taxon>Bacteria</taxon>
        <taxon>Pseudomonadati</taxon>
        <taxon>Myxococcota</taxon>
        <taxon>Myxococcia</taxon>
        <taxon>Myxococcales</taxon>
        <taxon>Cystobacterineae</taxon>
        <taxon>Myxococcaceae</taxon>
        <taxon>Myxococcus</taxon>
    </lineage>
</organism>
<dbReference type="InterPro" id="IPR011009">
    <property type="entry name" value="Kinase-like_dom_sf"/>
</dbReference>
<dbReference type="Gene3D" id="1.25.40.10">
    <property type="entry name" value="Tetratricopeptide repeat domain"/>
    <property type="match status" value="2"/>
</dbReference>
<dbReference type="PANTHER" id="PTHR16305">
    <property type="entry name" value="TESTICULAR SOLUBLE ADENYLYL CYCLASE"/>
    <property type="match status" value="1"/>
</dbReference>
<evidence type="ECO:0000256" key="2">
    <source>
        <dbReference type="ARBA" id="ARBA00022840"/>
    </source>
</evidence>
<dbReference type="Pfam" id="PF13191">
    <property type="entry name" value="AAA_16"/>
    <property type="match status" value="1"/>
</dbReference>
<keyword evidence="5" id="KW-0418">Kinase</keyword>
<dbReference type="Pfam" id="PF00069">
    <property type="entry name" value="Pkinase"/>
    <property type="match status" value="1"/>
</dbReference>
<dbReference type="InterPro" id="IPR011990">
    <property type="entry name" value="TPR-like_helical_dom_sf"/>
</dbReference>
<proteinExistence type="predicted"/>
<feature type="binding site" evidence="3">
    <location>
        <position position="54"/>
    </location>
    <ligand>
        <name>ATP</name>
        <dbReference type="ChEBI" id="CHEBI:30616"/>
    </ligand>
</feature>
<dbReference type="PROSITE" id="PS00108">
    <property type="entry name" value="PROTEIN_KINASE_ST"/>
    <property type="match status" value="1"/>
</dbReference>
<dbReference type="GO" id="GO:0005737">
    <property type="term" value="C:cytoplasm"/>
    <property type="evidence" value="ECO:0007669"/>
    <property type="project" value="TreeGrafter"/>
</dbReference>
<dbReference type="PANTHER" id="PTHR16305:SF28">
    <property type="entry name" value="GUANYLATE CYCLASE DOMAIN-CONTAINING PROTEIN"/>
    <property type="match status" value="1"/>
</dbReference>